<evidence type="ECO:0000256" key="11">
    <source>
        <dbReference type="SAM" id="MobiDB-lite"/>
    </source>
</evidence>
<dbReference type="RefSeq" id="WP_109396699.1">
    <property type="nucleotide sequence ID" value="NZ_JAIKTY010000210.1"/>
</dbReference>
<dbReference type="Pfam" id="PF01926">
    <property type="entry name" value="MMR_HSR1"/>
    <property type="match status" value="1"/>
</dbReference>
<keyword evidence="7 10" id="KW-0378">Hydrolase</keyword>
<dbReference type="GO" id="GO:0005525">
    <property type="term" value="F:GTP binding"/>
    <property type="evidence" value="ECO:0007669"/>
    <property type="project" value="UniProtKB-UniRule"/>
</dbReference>
<dbReference type="HAMAP" id="MF_01454">
    <property type="entry name" value="GTPase_Obg"/>
    <property type="match status" value="1"/>
</dbReference>
<keyword evidence="9 10" id="KW-0342">GTP-binding</keyword>
<feature type="binding site" evidence="10">
    <location>
        <begin position="191"/>
        <end position="195"/>
    </location>
    <ligand>
        <name>GTP</name>
        <dbReference type="ChEBI" id="CHEBI:37565"/>
    </ligand>
</feature>
<evidence type="ECO:0000256" key="10">
    <source>
        <dbReference type="HAMAP-Rule" id="MF_01454"/>
    </source>
</evidence>
<feature type="compositionally biased region" description="Acidic residues" evidence="11">
    <location>
        <begin position="364"/>
        <end position="382"/>
    </location>
</feature>
<evidence type="ECO:0000256" key="5">
    <source>
        <dbReference type="ARBA" id="ARBA00022723"/>
    </source>
</evidence>
<dbReference type="GO" id="GO:0042254">
    <property type="term" value="P:ribosome biogenesis"/>
    <property type="evidence" value="ECO:0007669"/>
    <property type="project" value="UniProtKB-UniRule"/>
</dbReference>
<evidence type="ECO:0000259" key="13">
    <source>
        <dbReference type="PROSITE" id="PS51883"/>
    </source>
</evidence>
<dbReference type="InterPro" id="IPR014100">
    <property type="entry name" value="GTP-bd_Obg/CgtA"/>
</dbReference>
<feature type="domain" description="Obg" evidence="13">
    <location>
        <begin position="1"/>
        <end position="159"/>
    </location>
</feature>
<dbReference type="NCBIfam" id="NF008955">
    <property type="entry name" value="PRK12297.1"/>
    <property type="match status" value="1"/>
</dbReference>
<comment type="caution">
    <text evidence="14">The sequence shown here is derived from an EMBL/GenBank/DDBJ whole genome shotgun (WGS) entry which is preliminary data.</text>
</comment>
<gene>
    <name evidence="14" type="primary">cgtA</name>
    <name evidence="10" type="synonym">obg</name>
    <name evidence="14" type="ORF">QSH02_08860</name>
</gene>
<dbReference type="AlphaFoldDB" id="A0AAW7CS75"/>
<dbReference type="GO" id="GO:0000287">
    <property type="term" value="F:magnesium ion binding"/>
    <property type="evidence" value="ECO:0007669"/>
    <property type="project" value="InterPro"/>
</dbReference>
<evidence type="ECO:0000256" key="2">
    <source>
        <dbReference type="ARBA" id="ARBA00004496"/>
    </source>
</evidence>
<comment type="subunit">
    <text evidence="10">Monomer.</text>
</comment>
<evidence type="ECO:0000256" key="8">
    <source>
        <dbReference type="ARBA" id="ARBA00022842"/>
    </source>
</evidence>
<dbReference type="FunFam" id="3.40.50.300:FF:000185">
    <property type="entry name" value="GTPase Obg"/>
    <property type="match status" value="1"/>
</dbReference>
<dbReference type="NCBIfam" id="NF008956">
    <property type="entry name" value="PRK12299.1"/>
    <property type="match status" value="1"/>
</dbReference>
<dbReference type="InterPro" id="IPR031167">
    <property type="entry name" value="G_OBG"/>
</dbReference>
<dbReference type="PROSITE" id="PS00905">
    <property type="entry name" value="GTP1_OBG"/>
    <property type="match status" value="1"/>
</dbReference>
<comment type="function">
    <text evidence="10">An essential GTPase which binds GTP, GDP and possibly (p)ppGpp with moderate affinity, with high nucleotide exchange rates and a fairly low GTP hydrolysis rate. Plays a role in control of the cell cycle, stress response, ribosome biogenesis and in those bacteria that undergo differentiation, in morphogenesis control.</text>
</comment>
<dbReference type="PROSITE" id="PS51710">
    <property type="entry name" value="G_OBG"/>
    <property type="match status" value="1"/>
</dbReference>
<dbReference type="CDD" id="cd01898">
    <property type="entry name" value="Obg"/>
    <property type="match status" value="1"/>
</dbReference>
<feature type="binding site" evidence="10">
    <location>
        <begin position="166"/>
        <end position="173"/>
    </location>
    <ligand>
        <name>GTP</name>
        <dbReference type="ChEBI" id="CHEBI:37565"/>
    </ligand>
</feature>
<evidence type="ECO:0000256" key="4">
    <source>
        <dbReference type="ARBA" id="ARBA00022490"/>
    </source>
</evidence>
<keyword evidence="6 10" id="KW-0547">Nucleotide-binding</keyword>
<reference evidence="14" key="1">
    <citation type="submission" date="2023-06" db="EMBL/GenBank/DDBJ databases">
        <title>Acute promotion of culturable opportunistic pathogens and persistent increase of antibiotic resistance following antibiotic exposure in mouse gut microbiota.</title>
        <authorList>
            <person name="Li L."/>
            <person name="Wang B."/>
            <person name="Sun Y."/>
            <person name="Wang M."/>
            <person name="Xu H."/>
        </authorList>
    </citation>
    <scope>NUCLEOTIDE SEQUENCE</scope>
    <source>
        <strain evidence="14">EPA10_1</strain>
    </source>
</reference>
<evidence type="ECO:0000313" key="14">
    <source>
        <dbReference type="EMBL" id="MDL5354940.1"/>
    </source>
</evidence>
<evidence type="ECO:0000256" key="3">
    <source>
        <dbReference type="ARBA" id="ARBA00007699"/>
    </source>
</evidence>
<dbReference type="InterPro" id="IPR006169">
    <property type="entry name" value="GTP1_OBG_dom"/>
</dbReference>
<feature type="domain" description="OBG-type G" evidence="12">
    <location>
        <begin position="160"/>
        <end position="333"/>
    </location>
</feature>
<dbReference type="NCBIfam" id="TIGR02729">
    <property type="entry name" value="Obg_CgtA"/>
    <property type="match status" value="1"/>
</dbReference>
<dbReference type="InterPro" id="IPR036726">
    <property type="entry name" value="GTP1_OBG_dom_sf"/>
</dbReference>
<comment type="cofactor">
    <cofactor evidence="1 10">
        <name>Mg(2+)</name>
        <dbReference type="ChEBI" id="CHEBI:18420"/>
    </cofactor>
</comment>
<name>A0AAW7CS75_9GAMM</name>
<dbReference type="InterPro" id="IPR006073">
    <property type="entry name" value="GTP-bd"/>
</dbReference>
<dbReference type="PROSITE" id="PS51883">
    <property type="entry name" value="OBG"/>
    <property type="match status" value="1"/>
</dbReference>
<dbReference type="PRINTS" id="PR00326">
    <property type="entry name" value="GTP1OBG"/>
</dbReference>
<comment type="similarity">
    <text evidence="3 10">Belongs to the TRAFAC class OBG-HflX-like GTPase superfamily. OBG GTPase family.</text>
</comment>
<dbReference type="Gene3D" id="3.40.50.300">
    <property type="entry name" value="P-loop containing nucleotide triphosphate hydrolases"/>
    <property type="match status" value="1"/>
</dbReference>
<sequence length="390" mass="43256">MKFVDEAKILIVAGDGGNGCVSFRREKYIPNGGPDGGDGGDGGDVYMIADENLNTLIDYRFTKSYRAERGENGHSRDCTGKRGQDITISVPVGTRVRDLATNEVIADLTVHGQKQMVAKGGFHGLGNTRFKSSVNRAPRQRTMGTPGESREVLLELMLLADVGMLGMPNAGKSTFIRAVSAAKPKVADYPFTTLVPSLGVVRMDNHQSFVVADIPGLIEGAADGAGLGIQFLKHLERCRVLLHLIDIDPIDGSDPVENAQIIVSELEKYSEKLAQKPRWLVFNKVDLLDAEEAKEKAKAIVEALGWDENYYMIAAINQEGVKKLCWNIMEFLNVTPREQDVIATNAEPGKVDFMWDDYHKEQLENPDFEEDDDDDWDEEDDDGIEFIYQR</sequence>
<keyword evidence="5 10" id="KW-0479">Metal-binding</keyword>
<evidence type="ECO:0000313" key="15">
    <source>
        <dbReference type="Proteomes" id="UP001224739"/>
    </source>
</evidence>
<feature type="region of interest" description="Disordered" evidence="11">
    <location>
        <begin position="362"/>
        <end position="382"/>
    </location>
</feature>
<dbReference type="GO" id="GO:0019003">
    <property type="term" value="F:GDP binding"/>
    <property type="evidence" value="ECO:0007669"/>
    <property type="project" value="UniProtKB-ARBA"/>
</dbReference>
<dbReference type="GeneID" id="83612592"/>
<dbReference type="PIRSF" id="PIRSF002401">
    <property type="entry name" value="GTP_bd_Obg/CgtA"/>
    <property type="match status" value="1"/>
</dbReference>
<dbReference type="InterPro" id="IPR045086">
    <property type="entry name" value="OBG_GTPase"/>
</dbReference>
<dbReference type="GO" id="GO:0043022">
    <property type="term" value="F:ribosome binding"/>
    <property type="evidence" value="ECO:0007669"/>
    <property type="project" value="UniProtKB-ARBA"/>
</dbReference>
<dbReference type="Pfam" id="PF01018">
    <property type="entry name" value="GTP1_OBG"/>
    <property type="match status" value="1"/>
</dbReference>
<feature type="binding site" evidence="10">
    <location>
        <begin position="314"/>
        <end position="316"/>
    </location>
    <ligand>
        <name>GTP</name>
        <dbReference type="ChEBI" id="CHEBI:37565"/>
    </ligand>
</feature>
<organism evidence="14 15">
    <name type="scientific">Proteus faecis</name>
    <dbReference type="NCBI Taxonomy" id="2050967"/>
    <lineage>
        <taxon>Bacteria</taxon>
        <taxon>Pseudomonadati</taxon>
        <taxon>Pseudomonadota</taxon>
        <taxon>Gammaproteobacteria</taxon>
        <taxon>Enterobacterales</taxon>
        <taxon>Morganellaceae</taxon>
        <taxon>Proteus</taxon>
    </lineage>
</organism>
<dbReference type="InterPro" id="IPR027417">
    <property type="entry name" value="P-loop_NTPase"/>
</dbReference>
<comment type="subcellular location">
    <subcellularLocation>
        <location evidence="2 10">Cytoplasm</location>
    </subcellularLocation>
</comment>
<feature type="binding site" evidence="10">
    <location>
        <position position="193"/>
    </location>
    <ligand>
        <name>Mg(2+)</name>
        <dbReference type="ChEBI" id="CHEBI:18420"/>
    </ligand>
</feature>
<dbReference type="SUPFAM" id="SSF52540">
    <property type="entry name" value="P-loop containing nucleoside triphosphate hydrolases"/>
    <property type="match status" value="1"/>
</dbReference>
<accession>A0AAW7CS75</accession>
<dbReference type="EMBL" id="JASVWL010000005">
    <property type="protein sequence ID" value="MDL5354940.1"/>
    <property type="molecule type" value="Genomic_DNA"/>
</dbReference>
<evidence type="ECO:0000256" key="9">
    <source>
        <dbReference type="ARBA" id="ARBA00023134"/>
    </source>
</evidence>
<evidence type="ECO:0000256" key="6">
    <source>
        <dbReference type="ARBA" id="ARBA00022741"/>
    </source>
</evidence>
<dbReference type="PANTHER" id="PTHR11702:SF31">
    <property type="entry name" value="MITOCHONDRIAL RIBOSOME-ASSOCIATED GTPASE 2"/>
    <property type="match status" value="1"/>
</dbReference>
<dbReference type="GO" id="GO:0005737">
    <property type="term" value="C:cytoplasm"/>
    <property type="evidence" value="ECO:0007669"/>
    <property type="project" value="UniProtKB-SubCell"/>
</dbReference>
<dbReference type="EC" id="3.6.5.-" evidence="10"/>
<evidence type="ECO:0000259" key="12">
    <source>
        <dbReference type="PROSITE" id="PS51710"/>
    </source>
</evidence>
<dbReference type="SUPFAM" id="SSF82051">
    <property type="entry name" value="Obg GTP-binding protein N-terminal domain"/>
    <property type="match status" value="1"/>
</dbReference>
<protein>
    <recommendedName>
        <fullName evidence="10">GTPase Obg</fullName>
        <ecNumber evidence="10">3.6.5.-</ecNumber>
    </recommendedName>
    <alternativeName>
        <fullName evidence="10">GTP-binding protein Obg</fullName>
    </alternativeName>
</protein>
<keyword evidence="4 10" id="KW-0963">Cytoplasm</keyword>
<dbReference type="Gene3D" id="2.70.210.12">
    <property type="entry name" value="GTP1/OBG domain"/>
    <property type="match status" value="1"/>
</dbReference>
<feature type="binding site" evidence="10">
    <location>
        <begin position="213"/>
        <end position="216"/>
    </location>
    <ligand>
        <name>GTP</name>
        <dbReference type="ChEBI" id="CHEBI:37565"/>
    </ligand>
</feature>
<evidence type="ECO:0000256" key="1">
    <source>
        <dbReference type="ARBA" id="ARBA00001946"/>
    </source>
</evidence>
<feature type="binding site" evidence="10">
    <location>
        <position position="173"/>
    </location>
    <ligand>
        <name>Mg(2+)</name>
        <dbReference type="ChEBI" id="CHEBI:18420"/>
    </ligand>
</feature>
<dbReference type="PANTHER" id="PTHR11702">
    <property type="entry name" value="DEVELOPMENTALLY REGULATED GTP-BINDING PROTEIN-RELATED"/>
    <property type="match status" value="1"/>
</dbReference>
<dbReference type="InterPro" id="IPR006074">
    <property type="entry name" value="GTP1-OBG_CS"/>
</dbReference>
<dbReference type="GO" id="GO:0003924">
    <property type="term" value="F:GTPase activity"/>
    <property type="evidence" value="ECO:0007669"/>
    <property type="project" value="UniProtKB-UniRule"/>
</dbReference>
<dbReference type="FunFam" id="2.70.210.12:FF:000001">
    <property type="entry name" value="GTPase Obg"/>
    <property type="match status" value="1"/>
</dbReference>
<keyword evidence="8 10" id="KW-0460">Magnesium</keyword>
<feature type="binding site" evidence="10">
    <location>
        <begin position="283"/>
        <end position="286"/>
    </location>
    <ligand>
        <name>GTP</name>
        <dbReference type="ChEBI" id="CHEBI:37565"/>
    </ligand>
</feature>
<proteinExistence type="inferred from homology"/>
<evidence type="ECO:0000256" key="7">
    <source>
        <dbReference type="ARBA" id="ARBA00022801"/>
    </source>
</evidence>
<dbReference type="Proteomes" id="UP001224739">
    <property type="component" value="Unassembled WGS sequence"/>
</dbReference>